<dbReference type="Pfam" id="PF00158">
    <property type="entry name" value="Sigma54_activat"/>
    <property type="match status" value="1"/>
</dbReference>
<dbReference type="AlphaFoldDB" id="A0A397PGT0"/>
<gene>
    <name evidence="20" type="ORF">BXY53_2774</name>
</gene>
<evidence type="ECO:0000256" key="11">
    <source>
        <dbReference type="ARBA" id="ARBA00023159"/>
    </source>
</evidence>
<dbReference type="Gene3D" id="3.40.50.2300">
    <property type="match status" value="1"/>
</dbReference>
<dbReference type="InterPro" id="IPR011006">
    <property type="entry name" value="CheY-like_superfamily"/>
</dbReference>
<reference evidence="20 21" key="1">
    <citation type="submission" date="2018-08" db="EMBL/GenBank/DDBJ databases">
        <title>Genomic Encyclopedia of Archaeal and Bacterial Type Strains, Phase II (KMG-II): from individual species to whole genera.</title>
        <authorList>
            <person name="Goeker M."/>
        </authorList>
    </citation>
    <scope>NUCLEOTIDE SEQUENCE [LARGE SCALE GENOMIC DNA]</scope>
    <source>
        <strain evidence="20 21">DSM 5002</strain>
    </source>
</reference>
<keyword evidence="6" id="KW-0547">Nucleotide-binding</keyword>
<organism evidence="20 21">
    <name type="scientific">Dichotomicrobium thermohalophilum</name>
    <dbReference type="NCBI Taxonomy" id="933063"/>
    <lineage>
        <taxon>Bacteria</taxon>
        <taxon>Pseudomonadati</taxon>
        <taxon>Pseudomonadota</taxon>
        <taxon>Alphaproteobacteria</taxon>
        <taxon>Hyphomicrobiales</taxon>
        <taxon>Hyphomicrobiaceae</taxon>
        <taxon>Dichotomicrobium</taxon>
    </lineage>
</organism>
<dbReference type="SUPFAM" id="SSF52540">
    <property type="entry name" value="P-loop containing nucleoside triphosphate hydrolases"/>
    <property type="match status" value="1"/>
</dbReference>
<dbReference type="Gene3D" id="1.10.10.60">
    <property type="entry name" value="Homeodomain-like"/>
    <property type="match status" value="1"/>
</dbReference>
<evidence type="ECO:0000256" key="5">
    <source>
        <dbReference type="ARBA" id="ARBA00022553"/>
    </source>
</evidence>
<dbReference type="GO" id="GO:0043565">
    <property type="term" value="F:sequence-specific DNA binding"/>
    <property type="evidence" value="ECO:0007669"/>
    <property type="project" value="InterPro"/>
</dbReference>
<dbReference type="PROSITE" id="PS50045">
    <property type="entry name" value="SIGMA54_INTERACT_4"/>
    <property type="match status" value="1"/>
</dbReference>
<dbReference type="PANTHER" id="PTHR32071:SF95">
    <property type="entry name" value="DNA-BINDING TRANSCRIPTIONAL REGULATOR NTRC"/>
    <property type="match status" value="1"/>
</dbReference>
<dbReference type="OrthoDB" id="9802388at2"/>
<comment type="function">
    <text evidence="15">Member of the two-component regulatory system NtrB/NtrC, which controls expression of the nitrogen-regulated (ntr) genes in response to nitrogen limitation. Phosphorylated NtrC binds directly to DNA and stimulates the formation of open promoter-sigma54-RNA polymerase complexes.</text>
</comment>
<keyword evidence="3" id="KW-0963">Cytoplasm</keyword>
<keyword evidence="4" id="KW-0678">Repressor</keyword>
<dbReference type="InterPro" id="IPR001789">
    <property type="entry name" value="Sig_transdc_resp-reg_receiver"/>
</dbReference>
<feature type="domain" description="Sigma-54 factor interaction" evidence="18">
    <location>
        <begin position="145"/>
        <end position="363"/>
    </location>
</feature>
<dbReference type="CDD" id="cd00009">
    <property type="entry name" value="AAA"/>
    <property type="match status" value="1"/>
</dbReference>
<dbReference type="Proteomes" id="UP000266273">
    <property type="component" value="Unassembled WGS sequence"/>
</dbReference>
<dbReference type="InterPro" id="IPR002197">
    <property type="entry name" value="HTH_Fis"/>
</dbReference>
<keyword evidence="8" id="KW-0902">Two-component regulatory system</keyword>
<evidence type="ECO:0000256" key="7">
    <source>
        <dbReference type="ARBA" id="ARBA00022840"/>
    </source>
</evidence>
<evidence type="ECO:0000256" key="6">
    <source>
        <dbReference type="ARBA" id="ARBA00022741"/>
    </source>
</evidence>
<dbReference type="PANTHER" id="PTHR32071">
    <property type="entry name" value="TRANSCRIPTIONAL REGULATORY PROTEIN"/>
    <property type="match status" value="1"/>
</dbReference>
<evidence type="ECO:0000256" key="14">
    <source>
        <dbReference type="ARBA" id="ARBA00031910"/>
    </source>
</evidence>
<evidence type="ECO:0000256" key="9">
    <source>
        <dbReference type="ARBA" id="ARBA00023015"/>
    </source>
</evidence>
<evidence type="ECO:0000313" key="21">
    <source>
        <dbReference type="Proteomes" id="UP000266273"/>
    </source>
</evidence>
<feature type="region of interest" description="Disordered" evidence="17">
    <location>
        <begin position="390"/>
        <end position="431"/>
    </location>
</feature>
<dbReference type="Pfam" id="PF25601">
    <property type="entry name" value="AAA_lid_14"/>
    <property type="match status" value="1"/>
</dbReference>
<dbReference type="RefSeq" id="WP_119062607.1">
    <property type="nucleotide sequence ID" value="NZ_QXDF01000006.1"/>
</dbReference>
<evidence type="ECO:0000256" key="2">
    <source>
        <dbReference type="ARBA" id="ARBA00019059"/>
    </source>
</evidence>
<evidence type="ECO:0000256" key="1">
    <source>
        <dbReference type="ARBA" id="ARBA00004496"/>
    </source>
</evidence>
<evidence type="ECO:0000256" key="8">
    <source>
        <dbReference type="ARBA" id="ARBA00023012"/>
    </source>
</evidence>
<accession>A0A397PGT0</accession>
<dbReference type="Gene3D" id="3.40.50.300">
    <property type="entry name" value="P-loop containing nucleotide triphosphate hydrolases"/>
    <property type="match status" value="1"/>
</dbReference>
<evidence type="ECO:0000313" key="20">
    <source>
        <dbReference type="EMBL" id="RIA45354.1"/>
    </source>
</evidence>
<keyword evidence="10 20" id="KW-0238">DNA-binding</keyword>
<name>A0A397PGT0_9HYPH</name>
<dbReference type="Gene3D" id="1.10.8.60">
    <property type="match status" value="1"/>
</dbReference>
<proteinExistence type="predicted"/>
<evidence type="ECO:0000259" key="18">
    <source>
        <dbReference type="PROSITE" id="PS50045"/>
    </source>
</evidence>
<evidence type="ECO:0000256" key="17">
    <source>
        <dbReference type="SAM" id="MobiDB-lite"/>
    </source>
</evidence>
<dbReference type="SUPFAM" id="SSF46689">
    <property type="entry name" value="Homeodomain-like"/>
    <property type="match status" value="1"/>
</dbReference>
<keyword evidence="9" id="KW-0805">Transcription regulation</keyword>
<evidence type="ECO:0000256" key="16">
    <source>
        <dbReference type="PROSITE-ProRule" id="PRU00169"/>
    </source>
</evidence>
<dbReference type="GO" id="GO:0006355">
    <property type="term" value="P:regulation of DNA-templated transcription"/>
    <property type="evidence" value="ECO:0007669"/>
    <property type="project" value="InterPro"/>
</dbReference>
<evidence type="ECO:0000259" key="19">
    <source>
        <dbReference type="PROSITE" id="PS50110"/>
    </source>
</evidence>
<feature type="domain" description="Response regulatory" evidence="19">
    <location>
        <begin position="4"/>
        <end position="120"/>
    </location>
</feature>
<keyword evidence="5" id="KW-0597">Phosphoprotein</keyword>
<evidence type="ECO:0000256" key="12">
    <source>
        <dbReference type="ARBA" id="ARBA00023163"/>
    </source>
</evidence>
<comment type="caution">
    <text evidence="20">The sequence shown here is derived from an EMBL/GenBank/DDBJ whole genome shotgun (WGS) entry which is preliminary data.</text>
</comment>
<dbReference type="GO" id="GO:0000160">
    <property type="term" value="P:phosphorelay signal transduction system"/>
    <property type="evidence" value="ECO:0007669"/>
    <property type="project" value="UniProtKB-KW"/>
</dbReference>
<dbReference type="InterPro" id="IPR027417">
    <property type="entry name" value="P-loop_NTPase"/>
</dbReference>
<evidence type="ECO:0000256" key="3">
    <source>
        <dbReference type="ARBA" id="ARBA00022490"/>
    </source>
</evidence>
<dbReference type="InterPro" id="IPR009057">
    <property type="entry name" value="Homeodomain-like_sf"/>
</dbReference>
<sequence>MSENVLIFEGDAARVAALVACAERAGFSSEVAGTDDKALERVRERLLEFSLMILGPGLSVAGVSALLEGLRQEPDAPPALALVEEEHPETTTELMRAGASEVLPMSAGDTAICAAIRRVDDVAHVQSDLSRIKGHSAAAIRLDDLRGAGDDMDRAVALGERAARMQMHVLLEGELGVGKRLMARAIHAGSDRAARPFIEVDCARIAGNDAEAVLFDRRQGLYWQARGGSLFLNEIEVLPPGAQVRIATLMEEPDRTAREIFHDNKPEVRLLASASRDMLALVKAGAFREDLFYRLNICPIWLPPLRRRREDIAGLARGLMRAFALETGRRIESLSQDAVDLLGRYDWPGNLFELEREMLRAVLLADERELAPRHFPRVQALAGLPEPQAARPRVAAKRMRTPERRAPARKGGGALVEGMPTTTLTGEGGGVSVGIPALTERGEVRSLEEVEADMIRLALGRYRGSMTEAARRLGIGRSTLYRKIREFGLDSRGGSR</sequence>
<dbReference type="InterPro" id="IPR058031">
    <property type="entry name" value="AAA_lid_NorR"/>
</dbReference>
<dbReference type="SUPFAM" id="SSF52172">
    <property type="entry name" value="CheY-like"/>
    <property type="match status" value="1"/>
</dbReference>
<comment type="caution">
    <text evidence="16">Lacks conserved residue(s) required for the propagation of feature annotation.</text>
</comment>
<keyword evidence="21" id="KW-1185">Reference proteome</keyword>
<dbReference type="Pfam" id="PF02954">
    <property type="entry name" value="HTH_8"/>
    <property type="match status" value="1"/>
</dbReference>
<evidence type="ECO:0000256" key="10">
    <source>
        <dbReference type="ARBA" id="ARBA00023125"/>
    </source>
</evidence>
<evidence type="ECO:0000256" key="15">
    <source>
        <dbReference type="ARBA" id="ARBA00043886"/>
    </source>
</evidence>
<protein>
    <recommendedName>
        <fullName evidence="2">DNA-binding transcriptional regulator NtrC</fullName>
    </recommendedName>
    <alternativeName>
        <fullName evidence="13">Nitrogen regulation protein NR(I)</fullName>
    </alternativeName>
    <alternativeName>
        <fullName evidence="14">Nitrogen regulator I</fullName>
    </alternativeName>
</protein>
<dbReference type="GO" id="GO:0005737">
    <property type="term" value="C:cytoplasm"/>
    <property type="evidence" value="ECO:0007669"/>
    <property type="project" value="UniProtKB-SubCell"/>
</dbReference>
<dbReference type="GO" id="GO:0005524">
    <property type="term" value="F:ATP binding"/>
    <property type="evidence" value="ECO:0007669"/>
    <property type="project" value="UniProtKB-KW"/>
</dbReference>
<keyword evidence="7" id="KW-0067">ATP-binding</keyword>
<comment type="subcellular location">
    <subcellularLocation>
        <location evidence="1">Cytoplasm</location>
    </subcellularLocation>
</comment>
<dbReference type="InterPro" id="IPR002078">
    <property type="entry name" value="Sigma_54_int"/>
</dbReference>
<evidence type="ECO:0000256" key="13">
    <source>
        <dbReference type="ARBA" id="ARBA00029881"/>
    </source>
</evidence>
<dbReference type="PROSITE" id="PS50110">
    <property type="entry name" value="RESPONSE_REGULATORY"/>
    <property type="match status" value="1"/>
</dbReference>
<keyword evidence="11" id="KW-0010">Activator</keyword>
<dbReference type="EMBL" id="QXDF01000006">
    <property type="protein sequence ID" value="RIA45354.1"/>
    <property type="molecule type" value="Genomic_DNA"/>
</dbReference>
<dbReference type="PRINTS" id="PR01590">
    <property type="entry name" value="HTHFIS"/>
</dbReference>
<keyword evidence="12" id="KW-0804">Transcription</keyword>
<evidence type="ECO:0000256" key="4">
    <source>
        <dbReference type="ARBA" id="ARBA00022491"/>
    </source>
</evidence>